<dbReference type="PATRIC" id="fig|926562.3.peg.3338"/>
<organism evidence="3 4">
    <name type="scientific">Owenweeksia hongkongensis (strain DSM 17368 / CIP 108786 / JCM 12287 / NRRL B-23963 / UST20020801)</name>
    <dbReference type="NCBI Taxonomy" id="926562"/>
    <lineage>
        <taxon>Bacteria</taxon>
        <taxon>Pseudomonadati</taxon>
        <taxon>Bacteroidota</taxon>
        <taxon>Flavobacteriia</taxon>
        <taxon>Flavobacteriales</taxon>
        <taxon>Owenweeksiaceae</taxon>
        <taxon>Owenweeksia</taxon>
    </lineage>
</organism>
<sequence>MSRFLAFILLMILSLLLLLLSMVQLIVYRNVFFKQKRSGLNGISFILYKFQSMGQGNGEISPWGKFLRRTSLDELPQLINIVKGDMNFIGPRPLLPEYLELYTEEQYKRHSVKPGLTGWAQVNGRNAISWERQFEMDLYYVQHQSIYLDLKVLAKTFLKVFTSSRSEVDIRKPFNGKN</sequence>
<dbReference type="Proteomes" id="UP000005631">
    <property type="component" value="Chromosome"/>
</dbReference>
<evidence type="ECO:0000259" key="2">
    <source>
        <dbReference type="Pfam" id="PF02397"/>
    </source>
</evidence>
<dbReference type="RefSeq" id="WP_014203615.1">
    <property type="nucleotide sequence ID" value="NC_016599.1"/>
</dbReference>
<keyword evidence="3" id="KW-0808">Transferase</keyword>
<reference evidence="3 4" key="1">
    <citation type="journal article" date="2012" name="Stand. Genomic Sci.">
        <title>Genome sequence of the orange-pigmented seawater bacterium Owenweeksia hongkongensis type strain (UST20020801(T)).</title>
        <authorList>
            <person name="Riedel T."/>
            <person name="Held B."/>
            <person name="Nolan M."/>
            <person name="Lucas S."/>
            <person name="Lapidus A."/>
            <person name="Tice H."/>
            <person name="Del Rio T.G."/>
            <person name="Cheng J.F."/>
            <person name="Han C."/>
            <person name="Tapia R."/>
            <person name="Goodwin L.A."/>
            <person name="Pitluck S."/>
            <person name="Liolios K."/>
            <person name="Mavromatis K."/>
            <person name="Pagani I."/>
            <person name="Ivanova N."/>
            <person name="Mikhailova N."/>
            <person name="Pati A."/>
            <person name="Chen A."/>
            <person name="Palaniappan K."/>
            <person name="Rohde M."/>
            <person name="Tindall B.J."/>
            <person name="Detter J.C."/>
            <person name="Goker M."/>
            <person name="Woyke T."/>
            <person name="Bristow J."/>
            <person name="Eisen J.A."/>
            <person name="Markowitz V."/>
            <person name="Hugenholtz P."/>
            <person name="Klenk H.P."/>
            <person name="Kyrpides N.C."/>
        </authorList>
    </citation>
    <scope>NUCLEOTIDE SEQUENCE</scope>
    <source>
        <strain evidence="4">DSM 17368 / JCM 12287 / NRRL B-23963</strain>
    </source>
</reference>
<name>G8R4V4_OWEHD</name>
<comment type="similarity">
    <text evidence="1">Belongs to the bacterial sugar transferase family.</text>
</comment>
<dbReference type="GO" id="GO:0016780">
    <property type="term" value="F:phosphotransferase activity, for other substituted phosphate groups"/>
    <property type="evidence" value="ECO:0007669"/>
    <property type="project" value="TreeGrafter"/>
</dbReference>
<dbReference type="STRING" id="926562.Oweho_3317"/>
<evidence type="ECO:0000256" key="1">
    <source>
        <dbReference type="ARBA" id="ARBA00006464"/>
    </source>
</evidence>
<protein>
    <submittedName>
        <fullName evidence="3">Glycosyl transferase possibly involved in lipopolysaccharide synthesis</fullName>
    </submittedName>
</protein>
<dbReference type="PANTHER" id="PTHR30576:SF8">
    <property type="entry name" value="UNDECAPRENYL-PHOSPHATE GALACTOSE PHOSPHOTRANSFERASE"/>
    <property type="match status" value="1"/>
</dbReference>
<evidence type="ECO:0000313" key="4">
    <source>
        <dbReference type="Proteomes" id="UP000005631"/>
    </source>
</evidence>
<feature type="domain" description="Bacterial sugar transferase" evidence="2">
    <location>
        <begin position="4"/>
        <end position="161"/>
    </location>
</feature>
<accession>G8R4V4</accession>
<dbReference type="AlphaFoldDB" id="G8R4V4"/>
<proteinExistence type="inferred from homology"/>
<keyword evidence="4" id="KW-1185">Reference proteome</keyword>
<dbReference type="KEGG" id="oho:Oweho_3317"/>
<dbReference type="eggNOG" id="COG2148">
    <property type="taxonomic scope" value="Bacteria"/>
</dbReference>
<gene>
    <name evidence="3" type="ordered locus">Oweho_3317</name>
</gene>
<dbReference type="EMBL" id="CP003156">
    <property type="protein sequence ID" value="AEV34268.1"/>
    <property type="molecule type" value="Genomic_DNA"/>
</dbReference>
<dbReference type="InterPro" id="IPR003362">
    <property type="entry name" value="Bact_transf"/>
</dbReference>
<dbReference type="HOGENOM" id="CLU_024920_1_4_10"/>
<evidence type="ECO:0000313" key="3">
    <source>
        <dbReference type="EMBL" id="AEV34268.1"/>
    </source>
</evidence>
<dbReference type="Pfam" id="PF02397">
    <property type="entry name" value="Bac_transf"/>
    <property type="match status" value="1"/>
</dbReference>
<dbReference type="PANTHER" id="PTHR30576">
    <property type="entry name" value="COLANIC BIOSYNTHESIS UDP-GLUCOSE LIPID CARRIER TRANSFERASE"/>
    <property type="match status" value="1"/>
</dbReference>